<organism evidence="1 2">
    <name type="scientific">Pistacia atlantica</name>
    <dbReference type="NCBI Taxonomy" id="434234"/>
    <lineage>
        <taxon>Eukaryota</taxon>
        <taxon>Viridiplantae</taxon>
        <taxon>Streptophyta</taxon>
        <taxon>Embryophyta</taxon>
        <taxon>Tracheophyta</taxon>
        <taxon>Spermatophyta</taxon>
        <taxon>Magnoliopsida</taxon>
        <taxon>eudicotyledons</taxon>
        <taxon>Gunneridae</taxon>
        <taxon>Pentapetalae</taxon>
        <taxon>rosids</taxon>
        <taxon>malvids</taxon>
        <taxon>Sapindales</taxon>
        <taxon>Anacardiaceae</taxon>
        <taxon>Pistacia</taxon>
    </lineage>
</organism>
<accession>A0ACC1BUJ9</accession>
<sequence>MATEEEGPAIGIDLGTTYSCVAVWKNDRVEIIANEQGNRTTPSCVAFTDKERFIGEPAKNQVDMNPCNTVYDAKRLIGRRFEDESVQRDMQLWPFKVVATDDGKPMILINNKGEEKQLAPEFVSSMVLSKMRQVAKDYHATKVAGEIAGLNVMKIINEPTAAAIAYGLGKKNSGYGERNILIFDLGGGTFDVSLLTIDNDIFKVKAIAGDTHLGGGDFDNNMVNHFVKEFKRKYKQDISGNPRALQRLRTSSERAKRTLSFTTETTIQIDCFFNGIDFYSNISRAKFEELNMDLFRKCLEPVETCLNDAEMNKNSVHDVVLVGGSTRIPKVQQLLQDFFNGKTLCKDINADEAVAYGAAIQALLLSGQGNKKVKDLILLDVIPLSLGIEIKGSDMSVIIPRNTAIPTKKEKIFTTDDDYQTAIDFKVYEGERPRTRDNNLLGSFYFSGIPPAPRLVSKVKLCFDIDANGILNVTAEDKTTGRIKNITITNEKGRLSKVELMRMIEDAGKYKAEDEEYKKKADARCALENFVYGIRNRVKYEKNFSSQLDSTDMKKIEEAVGLAIEWLDDTEELLEADIYRNLPTNLMLEIAGRNVMKIINEPTAYGLDKRDSCPFYLGVSMLSSDNDIFKVKAIVGDTHLRWPWVLKRFLKRPSTVDISGTFLEIMSGKEEGPAIGIDLGTTYSCVAMWKNDRVEIIANDQGNRTTPSYVAFTDEERFIGDAAKNQVDVNPKNTVYGKTFSLV</sequence>
<protein>
    <submittedName>
        <fullName evidence="1">Uncharacterized protein</fullName>
    </submittedName>
</protein>
<name>A0ACC1BUJ9_9ROSI</name>
<reference evidence="2" key="1">
    <citation type="journal article" date="2023" name="G3 (Bethesda)">
        <title>Genome assembly and association tests identify interacting loci associated with vigor, precocity, and sex in interspecific pistachio rootstocks.</title>
        <authorList>
            <person name="Palmer W."/>
            <person name="Jacygrad E."/>
            <person name="Sagayaradj S."/>
            <person name="Cavanaugh K."/>
            <person name="Han R."/>
            <person name="Bertier L."/>
            <person name="Beede B."/>
            <person name="Kafkas S."/>
            <person name="Golino D."/>
            <person name="Preece J."/>
            <person name="Michelmore R."/>
        </authorList>
    </citation>
    <scope>NUCLEOTIDE SEQUENCE [LARGE SCALE GENOMIC DNA]</scope>
</reference>
<proteinExistence type="predicted"/>
<dbReference type="Proteomes" id="UP001164250">
    <property type="component" value="Chromosome 3"/>
</dbReference>
<evidence type="ECO:0000313" key="2">
    <source>
        <dbReference type="Proteomes" id="UP001164250"/>
    </source>
</evidence>
<gene>
    <name evidence="1" type="ORF">Patl1_06370</name>
</gene>
<keyword evidence="2" id="KW-1185">Reference proteome</keyword>
<comment type="caution">
    <text evidence="1">The sequence shown here is derived from an EMBL/GenBank/DDBJ whole genome shotgun (WGS) entry which is preliminary data.</text>
</comment>
<evidence type="ECO:0000313" key="1">
    <source>
        <dbReference type="EMBL" id="KAJ0102754.1"/>
    </source>
</evidence>
<dbReference type="EMBL" id="CM047899">
    <property type="protein sequence ID" value="KAJ0102754.1"/>
    <property type="molecule type" value="Genomic_DNA"/>
</dbReference>